<dbReference type="PANTHER" id="PTHR31042">
    <property type="entry name" value="CORE-2/I-BRANCHING BETA-1,6-N-ACETYLGLUCOSAMINYLTRANSFERASE FAMILY PROTEIN-RELATED"/>
    <property type="match status" value="1"/>
</dbReference>
<evidence type="ECO:0000313" key="8">
    <source>
        <dbReference type="Proteomes" id="UP001152523"/>
    </source>
</evidence>
<protein>
    <recommendedName>
        <fullName evidence="9">Core-2/I-branching beta-1,6-N-acetylglucosaminyltransferase family protein</fullName>
    </recommendedName>
</protein>
<evidence type="ECO:0000256" key="4">
    <source>
        <dbReference type="ARBA" id="ARBA00023136"/>
    </source>
</evidence>
<keyword evidence="6" id="KW-0812">Transmembrane</keyword>
<keyword evidence="6" id="KW-1133">Transmembrane helix</keyword>
<keyword evidence="3" id="KW-0808">Transferase</keyword>
<feature type="transmembrane region" description="Helical" evidence="6">
    <location>
        <begin position="21"/>
        <end position="45"/>
    </location>
</feature>
<accession>A0AAV0G3Y7</accession>
<dbReference type="Proteomes" id="UP001152523">
    <property type="component" value="Unassembled WGS sequence"/>
</dbReference>
<dbReference type="EMBL" id="CAMAPF010001044">
    <property type="protein sequence ID" value="CAH9142682.1"/>
    <property type="molecule type" value="Genomic_DNA"/>
</dbReference>
<dbReference type="Pfam" id="PF02485">
    <property type="entry name" value="Branch"/>
    <property type="match status" value="1"/>
</dbReference>
<evidence type="ECO:0000256" key="5">
    <source>
        <dbReference type="ARBA" id="ARBA00023180"/>
    </source>
</evidence>
<dbReference type="InterPro" id="IPR044174">
    <property type="entry name" value="BC10-like"/>
</dbReference>
<dbReference type="GO" id="GO:0016020">
    <property type="term" value="C:membrane"/>
    <property type="evidence" value="ECO:0007669"/>
    <property type="project" value="UniProtKB-SubCell"/>
</dbReference>
<proteinExistence type="predicted"/>
<sequence>MKNEKTPLMTSNKLMNSQRNIQNLILYFLFFVSGLVIGMSISFYLKAPPFNLQLKLFSAHPPPLKPPAPRKVTNEPLSDFPQLDVTTFSQSESPPPPKKRAEYKRVVTTSDSFGKSSLQEYLKPPPCMHGMSDEELLWRASVVPRVKNAPFTYRPKVAFMFLARGSLPLAPLWERFFKGHDGLYSIYIHSQPSFNGIAHGEGPMFHGRRIPSKTVEWGEFNMIEAERRLMANALLDFSNQRFVLLSEACIPLFNFSTVYSYLMRSTKSFIEAYDLPGPVGRGRYNKLMEPDITLDQWLKGSQWFQVHRDIAVELVADTKYFALFRDYCQPACYSDEHYFPTFVTMKFCDNNSNRTLTWVDWSKGGPHPSTYDGPDISADFLNTLRNGTRCQYNGRTTDICYLFARKFLPTALNRLLRLAPKVLMFN</sequence>
<evidence type="ECO:0000256" key="6">
    <source>
        <dbReference type="SAM" id="Phobius"/>
    </source>
</evidence>
<gene>
    <name evidence="7" type="ORF">CEPIT_LOCUS40089</name>
</gene>
<dbReference type="InterPro" id="IPR003406">
    <property type="entry name" value="Glyco_trans_14"/>
</dbReference>
<dbReference type="GO" id="GO:0016757">
    <property type="term" value="F:glycosyltransferase activity"/>
    <property type="evidence" value="ECO:0007669"/>
    <property type="project" value="UniProtKB-KW"/>
</dbReference>
<keyword evidence="4 6" id="KW-0472">Membrane</keyword>
<comment type="subcellular location">
    <subcellularLocation>
        <location evidence="1">Membrane</location>
        <topology evidence="1">Single-pass type II membrane protein</topology>
    </subcellularLocation>
</comment>
<evidence type="ECO:0000313" key="7">
    <source>
        <dbReference type="EMBL" id="CAH9142682.1"/>
    </source>
</evidence>
<dbReference type="PANTHER" id="PTHR31042:SF153">
    <property type="entry name" value="GLYCOSYLTRANSFERASE BC10-LIKE"/>
    <property type="match status" value="1"/>
</dbReference>
<evidence type="ECO:0008006" key="9">
    <source>
        <dbReference type="Google" id="ProtNLM"/>
    </source>
</evidence>
<reference evidence="7" key="1">
    <citation type="submission" date="2022-07" db="EMBL/GenBank/DDBJ databases">
        <authorList>
            <person name="Macas J."/>
            <person name="Novak P."/>
            <person name="Neumann P."/>
        </authorList>
    </citation>
    <scope>NUCLEOTIDE SEQUENCE</scope>
</reference>
<organism evidence="7 8">
    <name type="scientific">Cuscuta epithymum</name>
    <dbReference type="NCBI Taxonomy" id="186058"/>
    <lineage>
        <taxon>Eukaryota</taxon>
        <taxon>Viridiplantae</taxon>
        <taxon>Streptophyta</taxon>
        <taxon>Embryophyta</taxon>
        <taxon>Tracheophyta</taxon>
        <taxon>Spermatophyta</taxon>
        <taxon>Magnoliopsida</taxon>
        <taxon>eudicotyledons</taxon>
        <taxon>Gunneridae</taxon>
        <taxon>Pentapetalae</taxon>
        <taxon>asterids</taxon>
        <taxon>lamiids</taxon>
        <taxon>Solanales</taxon>
        <taxon>Convolvulaceae</taxon>
        <taxon>Cuscuteae</taxon>
        <taxon>Cuscuta</taxon>
        <taxon>Cuscuta subgen. Cuscuta</taxon>
    </lineage>
</organism>
<evidence type="ECO:0000256" key="1">
    <source>
        <dbReference type="ARBA" id="ARBA00004606"/>
    </source>
</evidence>
<evidence type="ECO:0000256" key="3">
    <source>
        <dbReference type="ARBA" id="ARBA00022679"/>
    </source>
</evidence>
<dbReference type="AlphaFoldDB" id="A0AAV0G3Y7"/>
<keyword evidence="2" id="KW-0328">Glycosyltransferase</keyword>
<keyword evidence="8" id="KW-1185">Reference proteome</keyword>
<evidence type="ECO:0000256" key="2">
    <source>
        <dbReference type="ARBA" id="ARBA00022676"/>
    </source>
</evidence>
<name>A0AAV0G3Y7_9ASTE</name>
<comment type="caution">
    <text evidence="7">The sequence shown here is derived from an EMBL/GenBank/DDBJ whole genome shotgun (WGS) entry which is preliminary data.</text>
</comment>
<keyword evidence="5" id="KW-0325">Glycoprotein</keyword>